<dbReference type="GO" id="GO:0005524">
    <property type="term" value="F:ATP binding"/>
    <property type="evidence" value="ECO:0007669"/>
    <property type="project" value="TreeGrafter"/>
</dbReference>
<comment type="cofactor">
    <cofactor evidence="3">
        <name>Mn(2+)</name>
        <dbReference type="ChEBI" id="CHEBI:29035"/>
    </cofactor>
</comment>
<dbReference type="AlphaFoldDB" id="A0A944CBC5"/>
<evidence type="ECO:0000256" key="8">
    <source>
        <dbReference type="ARBA" id="ARBA00023239"/>
    </source>
</evidence>
<dbReference type="PANTHER" id="PTHR43050">
    <property type="entry name" value="SERINE / THREONINE RACEMASE FAMILY MEMBER"/>
    <property type="match status" value="1"/>
</dbReference>
<evidence type="ECO:0000256" key="3">
    <source>
        <dbReference type="ARBA" id="ARBA00001936"/>
    </source>
</evidence>
<comment type="caution">
    <text evidence="10">The sequence shown here is derived from an EMBL/GenBank/DDBJ whole genome shotgun (WGS) entry which is preliminary data.</text>
</comment>
<protein>
    <submittedName>
        <fullName evidence="10">Threonine/serine dehydratase</fullName>
    </submittedName>
</protein>
<dbReference type="GO" id="GO:0030170">
    <property type="term" value="F:pyridoxal phosphate binding"/>
    <property type="evidence" value="ECO:0007669"/>
    <property type="project" value="InterPro"/>
</dbReference>
<dbReference type="GO" id="GO:0018114">
    <property type="term" value="F:threonine racemase activity"/>
    <property type="evidence" value="ECO:0007669"/>
    <property type="project" value="TreeGrafter"/>
</dbReference>
<sequence>MAMMVTREDIDAARARLQQYAVETPLLRSPALDEAVGGTVLIKPECLQRTGSFKFRGAFNRLSLIAPEDRAQGVVACSSGNHAQGVAEAARILGMSATIVMPADAPEIKLQRTRAFGAEVVTFDRGKDDRDAIAAEICARTGATFVHPYNDPGVIAGQATVGLEIAKQAKAMGQVPEAALACTGGGGLASGIALALHYDLPGCDFYTAEPAGFDDYARSLASGNIESNSQLSGSVCDAILTPSPGEVPFPILKELARDGLVVSDDEALQAVAFAFRELKIVVEPGGAVALAAVLSGKLDVKDRTVAVVLTGGNIDPAMLQRALAL</sequence>
<evidence type="ECO:0000313" key="10">
    <source>
        <dbReference type="EMBL" id="MBS8260231.1"/>
    </source>
</evidence>
<dbReference type="SUPFAM" id="SSF53686">
    <property type="entry name" value="Tryptophan synthase beta subunit-like PLP-dependent enzymes"/>
    <property type="match status" value="1"/>
</dbReference>
<evidence type="ECO:0000313" key="11">
    <source>
        <dbReference type="Proteomes" id="UP000705379"/>
    </source>
</evidence>
<dbReference type="Pfam" id="PF00291">
    <property type="entry name" value="PALP"/>
    <property type="match status" value="1"/>
</dbReference>
<accession>A0A944CBC5</accession>
<dbReference type="PROSITE" id="PS00165">
    <property type="entry name" value="DEHYDRATASE_SER_THR"/>
    <property type="match status" value="1"/>
</dbReference>
<dbReference type="FunFam" id="3.40.50.1100:FF:000005">
    <property type="entry name" value="Threonine dehydratase catabolic"/>
    <property type="match status" value="1"/>
</dbReference>
<evidence type="ECO:0000259" key="9">
    <source>
        <dbReference type="Pfam" id="PF00291"/>
    </source>
</evidence>
<dbReference type="InterPro" id="IPR000634">
    <property type="entry name" value="Ser/Thr_deHydtase_PyrdxlP-BS"/>
</dbReference>
<dbReference type="Proteomes" id="UP000705379">
    <property type="component" value="Unassembled WGS sequence"/>
</dbReference>
<organism evidence="10 11">
    <name type="scientific">Roseibium polysiphoniae</name>
    <dbReference type="NCBI Taxonomy" id="2571221"/>
    <lineage>
        <taxon>Bacteria</taxon>
        <taxon>Pseudomonadati</taxon>
        <taxon>Pseudomonadota</taxon>
        <taxon>Alphaproteobacteria</taxon>
        <taxon>Hyphomicrobiales</taxon>
        <taxon>Stappiaceae</taxon>
        <taxon>Roseibium</taxon>
    </lineage>
</organism>
<proteinExistence type="inferred from homology"/>
<dbReference type="PANTHER" id="PTHR43050:SF1">
    <property type="entry name" value="SERINE RACEMASE"/>
    <property type="match status" value="1"/>
</dbReference>
<comment type="cofactor">
    <cofactor evidence="1">
        <name>Ca(2+)</name>
        <dbReference type="ChEBI" id="CHEBI:29108"/>
    </cofactor>
</comment>
<name>A0A944CBC5_9HYPH</name>
<evidence type="ECO:0000256" key="5">
    <source>
        <dbReference type="ARBA" id="ARBA00010869"/>
    </source>
</evidence>
<dbReference type="InterPro" id="IPR001926">
    <property type="entry name" value="TrpB-like_PALP"/>
</dbReference>
<evidence type="ECO:0000256" key="4">
    <source>
        <dbReference type="ARBA" id="ARBA00001946"/>
    </source>
</evidence>
<comment type="similarity">
    <text evidence="5">Belongs to the serine/threonine dehydratase family.</text>
</comment>
<dbReference type="GO" id="GO:0070179">
    <property type="term" value="P:D-serine biosynthetic process"/>
    <property type="evidence" value="ECO:0007669"/>
    <property type="project" value="TreeGrafter"/>
</dbReference>
<keyword evidence="7" id="KW-0663">Pyridoxal phosphate</keyword>
<evidence type="ECO:0000256" key="1">
    <source>
        <dbReference type="ARBA" id="ARBA00001913"/>
    </source>
</evidence>
<comment type="cofactor">
    <cofactor evidence="2">
        <name>pyridoxal 5'-phosphate</name>
        <dbReference type="ChEBI" id="CHEBI:597326"/>
    </cofactor>
</comment>
<dbReference type="GO" id="GO:0003941">
    <property type="term" value="F:L-serine ammonia-lyase activity"/>
    <property type="evidence" value="ECO:0007669"/>
    <property type="project" value="TreeGrafter"/>
</dbReference>
<gene>
    <name evidence="10" type="ORF">DYI23_08385</name>
</gene>
<dbReference type="CDD" id="cd01562">
    <property type="entry name" value="Thr-dehyd"/>
    <property type="match status" value="1"/>
</dbReference>
<dbReference type="EMBL" id="QTKU01000002">
    <property type="protein sequence ID" value="MBS8260231.1"/>
    <property type="molecule type" value="Genomic_DNA"/>
</dbReference>
<reference evidence="10" key="1">
    <citation type="submission" date="2018-08" db="EMBL/GenBank/DDBJ databases">
        <authorList>
            <person name="Jin W."/>
            <person name="Wang H."/>
            <person name="Yang Y."/>
            <person name="Li M."/>
            <person name="Liu J."/>
        </authorList>
    </citation>
    <scope>NUCLEOTIDE SEQUENCE</scope>
    <source>
        <strain evidence="10">AESS21</strain>
    </source>
</reference>
<feature type="domain" description="Tryptophan synthase beta chain-like PALP" evidence="9">
    <location>
        <begin position="21"/>
        <end position="311"/>
    </location>
</feature>
<evidence type="ECO:0000256" key="6">
    <source>
        <dbReference type="ARBA" id="ARBA00022842"/>
    </source>
</evidence>
<keyword evidence="6" id="KW-0460">Magnesium</keyword>
<evidence type="ECO:0000256" key="7">
    <source>
        <dbReference type="ARBA" id="ARBA00022898"/>
    </source>
</evidence>
<dbReference type="GO" id="GO:0000287">
    <property type="term" value="F:magnesium ion binding"/>
    <property type="evidence" value="ECO:0007669"/>
    <property type="project" value="TreeGrafter"/>
</dbReference>
<dbReference type="Gene3D" id="3.40.50.1100">
    <property type="match status" value="2"/>
</dbReference>
<reference evidence="10" key="2">
    <citation type="journal article" date="2021" name="Microorganisms">
        <title>Bacterial Dimethylsulfoniopropionate Biosynthesis in the East China Sea.</title>
        <authorList>
            <person name="Liu J."/>
            <person name="Zhang Y."/>
            <person name="Liu J."/>
            <person name="Zhong H."/>
            <person name="Williams B.T."/>
            <person name="Zheng Y."/>
            <person name="Curson A.R.J."/>
            <person name="Sun C."/>
            <person name="Sun H."/>
            <person name="Song D."/>
            <person name="Wagner Mackenzie B."/>
            <person name="Bermejo Martinez A."/>
            <person name="Todd J.D."/>
            <person name="Zhang X.H."/>
        </authorList>
    </citation>
    <scope>NUCLEOTIDE SEQUENCE</scope>
    <source>
        <strain evidence="10">AESS21</strain>
    </source>
</reference>
<comment type="cofactor">
    <cofactor evidence="4">
        <name>Mg(2+)</name>
        <dbReference type="ChEBI" id="CHEBI:18420"/>
    </cofactor>
</comment>
<dbReference type="InterPro" id="IPR036052">
    <property type="entry name" value="TrpB-like_PALP_sf"/>
</dbReference>
<keyword evidence="8" id="KW-0456">Lyase</keyword>
<evidence type="ECO:0000256" key="2">
    <source>
        <dbReference type="ARBA" id="ARBA00001933"/>
    </source>
</evidence>
<dbReference type="GO" id="GO:0030378">
    <property type="term" value="F:serine racemase activity"/>
    <property type="evidence" value="ECO:0007669"/>
    <property type="project" value="TreeGrafter"/>
</dbReference>